<dbReference type="FunFam" id="3.30.230.10:FF:000017">
    <property type="entry name" value="Galactokinase"/>
    <property type="match status" value="1"/>
</dbReference>
<dbReference type="InterPro" id="IPR013750">
    <property type="entry name" value="GHMP_kinase_C_dom"/>
</dbReference>
<keyword evidence="7 11" id="KW-0067">ATP-binding</keyword>
<keyword evidence="8 11" id="KW-0460">Magnesium</keyword>
<dbReference type="PRINTS" id="PR00473">
    <property type="entry name" value="GALCTOKINASE"/>
</dbReference>
<comment type="similarity">
    <text evidence="1 11">Belongs to the GHMP kinase family. GalK subfamily.</text>
</comment>
<dbReference type="PANTHER" id="PTHR10457">
    <property type="entry name" value="MEVALONATE KINASE/GALACTOKINASE"/>
    <property type="match status" value="1"/>
</dbReference>
<sequence length="389" mass="43280">MQILDELKTVFSQQFNAEPTNMFFSPGRVNLIGEHTDYNGGHVFPCAISLGTYAAAAKRDDNKICCYSLNIPETGVITADLSDITNTKEHDWANYPLGVIKIFQQQGYKFPYGFNMVIYGNLPNGAGLSSSASLEMLTAEILKEFYGLDIARLDMVKLSQKAENEFVGMNCGILDQFAVGMGKENNAMFLDCNTLKYRYVPLVLDGYSIVISNTNSKHSLVDSEYNMRRSQCEQALSDIQNVKKVNSWGELDEEQFNEVKNSIKDTVCQRRARHAVLENQRTIKAVAALENKDIDLFGKLMNESHVSLRDDYEVTGKELDTLAELAWQQDGVIGSRMTGGGFGGCTVSIVKNDYIDSFKNNIGKAYTQKIGFAPDFYVADIGSGTHIIK</sequence>
<feature type="binding site" evidence="11">
    <location>
        <position position="131"/>
    </location>
    <ligand>
        <name>Mg(2+)</name>
        <dbReference type="ChEBI" id="CHEBI:18420"/>
    </ligand>
</feature>
<dbReference type="EMBL" id="JACHFH010000016">
    <property type="protein sequence ID" value="MBB5336315.1"/>
    <property type="molecule type" value="Genomic_DNA"/>
</dbReference>
<keyword evidence="4 11" id="KW-0479">Metal-binding</keyword>
<dbReference type="UniPathway" id="UPA00214"/>
<feature type="binding site" evidence="11">
    <location>
        <position position="163"/>
    </location>
    <ligand>
        <name>Mg(2+)</name>
        <dbReference type="ChEBI" id="CHEBI:18420"/>
    </ligand>
</feature>
<keyword evidence="2 11" id="KW-0963">Cytoplasm</keyword>
<dbReference type="InterPro" id="IPR022963">
    <property type="entry name" value="Galactokinase_bac"/>
</dbReference>
<feature type="domain" description="GHMP kinase N-terminal" evidence="13">
    <location>
        <begin position="94"/>
        <end position="183"/>
    </location>
</feature>
<dbReference type="AlphaFoldDB" id="A0A840UV36"/>
<accession>A0A840UV36</accession>
<dbReference type="NCBIfam" id="NF003705">
    <property type="entry name" value="PRK05322.1"/>
    <property type="match status" value="1"/>
</dbReference>
<evidence type="ECO:0000259" key="13">
    <source>
        <dbReference type="Pfam" id="PF00288"/>
    </source>
</evidence>
<evidence type="ECO:0000256" key="12">
    <source>
        <dbReference type="NCBIfam" id="TIGR00131"/>
    </source>
</evidence>
<feature type="domain" description="Galactokinase N-terminal" evidence="15">
    <location>
        <begin position="10"/>
        <end position="58"/>
    </location>
</feature>
<keyword evidence="6 11" id="KW-0418">Kinase</keyword>
<dbReference type="Proteomes" id="UP000559117">
    <property type="component" value="Unassembled WGS sequence"/>
</dbReference>
<dbReference type="InterPro" id="IPR014721">
    <property type="entry name" value="Ribsml_uS5_D2-typ_fold_subgr"/>
</dbReference>
<evidence type="ECO:0000256" key="3">
    <source>
        <dbReference type="ARBA" id="ARBA00022679"/>
    </source>
</evidence>
<dbReference type="EC" id="2.7.1.6" evidence="11 12"/>
<feature type="active site" description="Proton acceptor" evidence="11">
    <location>
        <position position="175"/>
    </location>
</feature>
<dbReference type="GO" id="GO:0005829">
    <property type="term" value="C:cytosol"/>
    <property type="evidence" value="ECO:0007669"/>
    <property type="project" value="TreeGrafter"/>
</dbReference>
<dbReference type="GO" id="GO:0005524">
    <property type="term" value="F:ATP binding"/>
    <property type="evidence" value="ECO:0007669"/>
    <property type="project" value="UniProtKB-UniRule"/>
</dbReference>
<comment type="pathway">
    <text evidence="11">Carbohydrate metabolism; galactose metabolism.</text>
</comment>
<feature type="binding site" evidence="11">
    <location>
        <position position="68"/>
    </location>
    <ligand>
        <name>ATP</name>
        <dbReference type="ChEBI" id="CHEBI:30616"/>
    </ligand>
</feature>
<evidence type="ECO:0000256" key="4">
    <source>
        <dbReference type="ARBA" id="ARBA00022723"/>
    </source>
</evidence>
<dbReference type="FunFam" id="3.30.70.890:FF:000001">
    <property type="entry name" value="Galactokinase"/>
    <property type="match status" value="1"/>
</dbReference>
<evidence type="ECO:0000256" key="5">
    <source>
        <dbReference type="ARBA" id="ARBA00022741"/>
    </source>
</evidence>
<dbReference type="PROSITE" id="PS00106">
    <property type="entry name" value="GALACTOKINASE"/>
    <property type="match status" value="1"/>
</dbReference>
<evidence type="ECO:0000256" key="7">
    <source>
        <dbReference type="ARBA" id="ARBA00022840"/>
    </source>
</evidence>
<gene>
    <name evidence="11" type="primary">galK</name>
    <name evidence="16" type="ORF">HNR32_001463</name>
</gene>
<dbReference type="InterPro" id="IPR019539">
    <property type="entry name" value="GalKase_N"/>
</dbReference>
<comment type="function">
    <text evidence="11">Catalyzes the transfer of the gamma-phosphate of ATP to D-galactose to form alpha-D-galactose-1-phosphate (Gal-1-P).</text>
</comment>
<keyword evidence="9 11" id="KW-0299">Galactose metabolism</keyword>
<comment type="catalytic activity">
    <reaction evidence="11">
        <text>alpha-D-galactose + ATP = alpha-D-galactose 1-phosphate + ADP + H(+)</text>
        <dbReference type="Rhea" id="RHEA:13553"/>
        <dbReference type="ChEBI" id="CHEBI:15378"/>
        <dbReference type="ChEBI" id="CHEBI:28061"/>
        <dbReference type="ChEBI" id="CHEBI:30616"/>
        <dbReference type="ChEBI" id="CHEBI:58336"/>
        <dbReference type="ChEBI" id="CHEBI:456216"/>
        <dbReference type="EC" id="2.7.1.6"/>
    </reaction>
</comment>
<dbReference type="InterPro" id="IPR036554">
    <property type="entry name" value="GHMP_kinase_C_sf"/>
</dbReference>
<evidence type="ECO:0000313" key="16">
    <source>
        <dbReference type="EMBL" id="MBB5336315.1"/>
    </source>
</evidence>
<dbReference type="InterPro" id="IPR000705">
    <property type="entry name" value="Galactokinase"/>
</dbReference>
<dbReference type="RefSeq" id="WP_183861142.1">
    <property type="nucleotide sequence ID" value="NZ_JACHFH010000016.1"/>
</dbReference>
<dbReference type="InterPro" id="IPR019741">
    <property type="entry name" value="Galactokinase_CS"/>
</dbReference>
<evidence type="ECO:0000313" key="17">
    <source>
        <dbReference type="Proteomes" id="UP000559117"/>
    </source>
</evidence>
<evidence type="ECO:0000256" key="1">
    <source>
        <dbReference type="ARBA" id="ARBA00006566"/>
    </source>
</evidence>
<dbReference type="NCBIfam" id="TIGR00131">
    <property type="entry name" value="gal_kin"/>
    <property type="match status" value="1"/>
</dbReference>
<dbReference type="SUPFAM" id="SSF55060">
    <property type="entry name" value="GHMP Kinase, C-terminal domain"/>
    <property type="match status" value="1"/>
</dbReference>
<dbReference type="PANTHER" id="PTHR10457:SF7">
    <property type="entry name" value="GALACTOKINASE-RELATED"/>
    <property type="match status" value="1"/>
</dbReference>
<dbReference type="GO" id="GO:0006012">
    <property type="term" value="P:galactose metabolic process"/>
    <property type="evidence" value="ECO:0007669"/>
    <property type="project" value="UniProtKB-UniRule"/>
</dbReference>
<proteinExistence type="inferred from homology"/>
<keyword evidence="3 11" id="KW-0808">Transferase</keyword>
<evidence type="ECO:0000256" key="11">
    <source>
        <dbReference type="HAMAP-Rule" id="MF_00246"/>
    </source>
</evidence>
<dbReference type="PIRSF" id="PIRSF000530">
    <property type="entry name" value="Galactokinase"/>
    <property type="match status" value="1"/>
</dbReference>
<evidence type="ECO:0000256" key="2">
    <source>
        <dbReference type="ARBA" id="ARBA00022490"/>
    </source>
</evidence>
<dbReference type="InterPro" id="IPR020568">
    <property type="entry name" value="Ribosomal_Su5_D2-typ_SF"/>
</dbReference>
<dbReference type="InterPro" id="IPR006206">
    <property type="entry name" value="Mevalonate/galactokinase"/>
</dbReference>
<comment type="caution">
    <text evidence="16">The sequence shown here is derived from an EMBL/GenBank/DDBJ whole genome shotgun (WGS) entry which is preliminary data.</text>
</comment>
<feature type="site" description="Transition state stabilizer" evidence="11">
    <location>
        <position position="28"/>
    </location>
</feature>
<dbReference type="PRINTS" id="PR00959">
    <property type="entry name" value="MEVGALKINASE"/>
</dbReference>
<dbReference type="Pfam" id="PF08544">
    <property type="entry name" value="GHMP_kinases_C"/>
    <property type="match status" value="1"/>
</dbReference>
<evidence type="ECO:0000259" key="14">
    <source>
        <dbReference type="Pfam" id="PF08544"/>
    </source>
</evidence>
<comment type="subcellular location">
    <subcellularLocation>
        <location evidence="11">Cytoplasm</location>
    </subcellularLocation>
</comment>
<evidence type="ECO:0000256" key="10">
    <source>
        <dbReference type="ARBA" id="ARBA00023277"/>
    </source>
</evidence>
<name>A0A840UV36_9FIRM</name>
<dbReference type="InterPro" id="IPR006203">
    <property type="entry name" value="GHMP_knse_ATP-bd_CS"/>
</dbReference>
<feature type="binding site" evidence="11">
    <location>
        <begin position="125"/>
        <end position="131"/>
    </location>
    <ligand>
        <name>ATP</name>
        <dbReference type="ChEBI" id="CHEBI:30616"/>
    </ligand>
</feature>
<dbReference type="SUPFAM" id="SSF54211">
    <property type="entry name" value="Ribosomal protein S5 domain 2-like"/>
    <property type="match status" value="1"/>
</dbReference>
<dbReference type="GO" id="GO:0004335">
    <property type="term" value="F:galactokinase activity"/>
    <property type="evidence" value="ECO:0007669"/>
    <property type="project" value="UniProtKB-UniRule"/>
</dbReference>
<dbReference type="PROSITE" id="PS00627">
    <property type="entry name" value="GHMP_KINASES_ATP"/>
    <property type="match status" value="1"/>
</dbReference>
<dbReference type="InterPro" id="IPR006204">
    <property type="entry name" value="GHMP_kinase_N_dom"/>
</dbReference>
<feature type="binding site" evidence="11">
    <location>
        <position position="225"/>
    </location>
    <ligand>
        <name>substrate</name>
    </ligand>
</feature>
<feature type="binding site" evidence="11">
    <location>
        <begin position="34"/>
        <end position="37"/>
    </location>
    <ligand>
        <name>substrate</name>
    </ligand>
</feature>
<dbReference type="HAMAP" id="MF_00246">
    <property type="entry name" value="Galactokinase"/>
    <property type="match status" value="1"/>
</dbReference>
<keyword evidence="5 11" id="KW-0547">Nucleotide-binding</keyword>
<dbReference type="Gene3D" id="3.30.70.890">
    <property type="entry name" value="GHMP kinase, C-terminal domain"/>
    <property type="match status" value="1"/>
</dbReference>
<feature type="domain" description="GHMP kinase C-terminal" evidence="14">
    <location>
        <begin position="286"/>
        <end position="366"/>
    </location>
</feature>
<keyword evidence="17" id="KW-1185">Reference proteome</keyword>
<protein>
    <recommendedName>
        <fullName evidence="11 12">Galactokinase</fullName>
        <ecNumber evidence="11 12">2.7.1.6</ecNumber>
    </recommendedName>
    <alternativeName>
        <fullName evidence="11">Galactose kinase</fullName>
    </alternativeName>
</protein>
<organism evidence="16 17">
    <name type="scientific">Pectinatus brassicae</name>
    <dbReference type="NCBI Taxonomy" id="862415"/>
    <lineage>
        <taxon>Bacteria</taxon>
        <taxon>Bacillati</taxon>
        <taxon>Bacillota</taxon>
        <taxon>Negativicutes</taxon>
        <taxon>Selenomonadales</taxon>
        <taxon>Selenomonadaceae</taxon>
        <taxon>Pectinatus</taxon>
    </lineage>
</organism>
<evidence type="ECO:0000256" key="8">
    <source>
        <dbReference type="ARBA" id="ARBA00022842"/>
    </source>
</evidence>
<dbReference type="GO" id="GO:0000287">
    <property type="term" value="F:magnesium ion binding"/>
    <property type="evidence" value="ECO:0007669"/>
    <property type="project" value="UniProtKB-UniRule"/>
</dbReference>
<dbReference type="Pfam" id="PF10509">
    <property type="entry name" value="GalKase_gal_bdg"/>
    <property type="match status" value="1"/>
</dbReference>
<dbReference type="Pfam" id="PF00288">
    <property type="entry name" value="GHMP_kinases_N"/>
    <property type="match status" value="1"/>
</dbReference>
<dbReference type="Gene3D" id="3.30.230.10">
    <property type="match status" value="1"/>
</dbReference>
<evidence type="ECO:0000259" key="15">
    <source>
        <dbReference type="Pfam" id="PF10509"/>
    </source>
</evidence>
<keyword evidence="10 11" id="KW-0119">Carbohydrate metabolism</keyword>
<evidence type="ECO:0000256" key="9">
    <source>
        <dbReference type="ARBA" id="ARBA00023144"/>
    </source>
</evidence>
<evidence type="ECO:0000256" key="6">
    <source>
        <dbReference type="ARBA" id="ARBA00022777"/>
    </source>
</evidence>
<reference evidence="16 17" key="1">
    <citation type="submission" date="2020-08" db="EMBL/GenBank/DDBJ databases">
        <title>Genomic Encyclopedia of Type Strains, Phase IV (KMG-IV): sequencing the most valuable type-strain genomes for metagenomic binning, comparative biology and taxonomic classification.</title>
        <authorList>
            <person name="Goeker M."/>
        </authorList>
    </citation>
    <scope>NUCLEOTIDE SEQUENCE [LARGE SCALE GENOMIC DNA]</scope>
    <source>
        <strain evidence="16 17">DSM 24661</strain>
    </source>
</reference>